<keyword evidence="8 10" id="KW-0472">Membrane</keyword>
<dbReference type="Proteomes" id="UP000187455">
    <property type="component" value="Unassembled WGS sequence"/>
</dbReference>
<evidence type="ECO:0000256" key="9">
    <source>
        <dbReference type="ARBA" id="ARBA00025191"/>
    </source>
</evidence>
<evidence type="ECO:0000256" key="2">
    <source>
        <dbReference type="ARBA" id="ARBA00005687"/>
    </source>
</evidence>
<dbReference type="OrthoDB" id="17678at2759"/>
<evidence type="ECO:0000256" key="6">
    <source>
        <dbReference type="ARBA" id="ARBA00022989"/>
    </source>
</evidence>
<keyword evidence="3 10" id="KW-0812">Transmembrane</keyword>
<gene>
    <name evidence="11" type="ORF">AYI68_g698</name>
</gene>
<accession>A0A1R0H7Q4</accession>
<keyword evidence="4" id="KW-0999">Mitochondrion inner membrane</keyword>
<evidence type="ECO:0000256" key="7">
    <source>
        <dbReference type="ARBA" id="ARBA00023128"/>
    </source>
</evidence>
<dbReference type="STRING" id="133383.A0A1R0H7Q4"/>
<dbReference type="Pfam" id="PF08118">
    <property type="entry name" value="MDM31_MDM32"/>
    <property type="match status" value="1"/>
</dbReference>
<evidence type="ECO:0000256" key="1">
    <source>
        <dbReference type="ARBA" id="ARBA00004273"/>
    </source>
</evidence>
<dbReference type="GO" id="GO:0000001">
    <property type="term" value="P:mitochondrion inheritance"/>
    <property type="evidence" value="ECO:0007669"/>
    <property type="project" value="InterPro"/>
</dbReference>
<comment type="similarity">
    <text evidence="2">Belongs to the MDM31/MDM32 family.</text>
</comment>
<evidence type="ECO:0000256" key="5">
    <source>
        <dbReference type="ARBA" id="ARBA00022946"/>
    </source>
</evidence>
<comment type="caution">
    <text evidence="11">The sequence shown here is derived from an EMBL/GenBank/DDBJ whole genome shotgun (WGS) entry which is preliminary data.</text>
</comment>
<feature type="transmembrane region" description="Helical" evidence="10">
    <location>
        <begin position="127"/>
        <end position="151"/>
    </location>
</feature>
<evidence type="ECO:0000256" key="4">
    <source>
        <dbReference type="ARBA" id="ARBA00022792"/>
    </source>
</evidence>
<reference evidence="11 12" key="1">
    <citation type="journal article" date="2016" name="Mol. Biol. Evol.">
        <title>Genome-Wide Survey of Gut Fungi (Harpellales) Reveals the First Horizontally Transferred Ubiquitin Gene from a Mosquito Host.</title>
        <authorList>
            <person name="Wang Y."/>
            <person name="White M.M."/>
            <person name="Kvist S."/>
            <person name="Moncalvo J.M."/>
        </authorList>
    </citation>
    <scope>NUCLEOTIDE SEQUENCE [LARGE SCALE GENOMIC DNA]</scope>
    <source>
        <strain evidence="11 12">ALG-7-W6</strain>
    </source>
</reference>
<organism evidence="11 12">
    <name type="scientific">Smittium mucronatum</name>
    <dbReference type="NCBI Taxonomy" id="133383"/>
    <lineage>
        <taxon>Eukaryota</taxon>
        <taxon>Fungi</taxon>
        <taxon>Fungi incertae sedis</taxon>
        <taxon>Zoopagomycota</taxon>
        <taxon>Kickxellomycotina</taxon>
        <taxon>Harpellomycetes</taxon>
        <taxon>Harpellales</taxon>
        <taxon>Legeriomycetaceae</taxon>
        <taxon>Smittium</taxon>
    </lineage>
</organism>
<sequence length="759" mass="86079">MWRSEIHYRFSPAVKSQNIKFPAGLYTRYFSRCFSSKSQSGFVTKYETKPLSKKNDDPYADIKSSIDKLTRKRDSVEKIQNKLEKSNILAQHNSIIRRFFVHIQFALKGSSSGRPWTLDDRMALGSWILLSNLIWIIIGTTTFASVLLFILNKLNLESTVSGIVSKYISNAIGITITIDSTIFPKWKNGKITLKNVNVECGPQHALIPKTSTEQIPDLNFTYYKIKIDEIDVELSLVRWVDGKGIVSSCKFSGIRGYVDRRHVTYDYSVPYIPEEDRKLHRPGYFDFNSVDIEDISITLLNPEFRPINISVYNASLDRLRQQWLFYDILNANSIVGIYDTSLFSIRQLRPMSSDKIKSLKSEINLSGIDLMEDDITIGTSSNAKNSVIQESESDLEIKSNSTINRMREKLSSTHNTTEIKVDNLAISHLNYGVEGPVGWINSGTVDINASVLIPNPNCINYNPSEIFQKIITDLATSIDVVILPSSNDVLNPEVSDSLLVRILNKSGALDSRPAEILKEKTKKKFENEANRRLDLQRKRTMEWEQGSNVENSVKVSEGQTESNEMIVGAHKTAHEILAEAKSNSGANPGTGSLYHNNGKYEEGEESSVYSNQKNENSRFVFLDIQFNFNNIRANVPLTTPHLSYLNSTLLIRPILGYMNSHRVHLPIKCQLRVDIENFDGSWNAYDSDLVYLVSDGIGEAFAKMVVDQRERSRRLKQIGIWSVSEMAKQLTLFLEYVTGFKGFWQYVGNTSYMPGVPMF</sequence>
<evidence type="ECO:0000256" key="10">
    <source>
        <dbReference type="SAM" id="Phobius"/>
    </source>
</evidence>
<comment type="subcellular location">
    <subcellularLocation>
        <location evidence="1">Mitochondrion inner membrane</location>
    </subcellularLocation>
</comment>
<name>A0A1R0H7Q4_9FUNG</name>
<dbReference type="PANTHER" id="PTHR31068:SF0">
    <property type="entry name" value="MITOCHONDRIAL DISTRIBUTION AND MORPHOLOGY PROTEIN 31"/>
    <property type="match status" value="1"/>
</dbReference>
<evidence type="ECO:0000256" key="8">
    <source>
        <dbReference type="ARBA" id="ARBA00023136"/>
    </source>
</evidence>
<dbReference type="GO" id="GO:0005743">
    <property type="term" value="C:mitochondrial inner membrane"/>
    <property type="evidence" value="ECO:0007669"/>
    <property type="project" value="UniProtKB-SubCell"/>
</dbReference>
<dbReference type="PANTHER" id="PTHR31068">
    <property type="entry name" value="MITOCHONDRIAL DISTRIBUTION AND MORPHOLOGY PROTEIN 31"/>
    <property type="match status" value="1"/>
</dbReference>
<dbReference type="EMBL" id="LSSL01000230">
    <property type="protein sequence ID" value="OLY85118.1"/>
    <property type="molecule type" value="Genomic_DNA"/>
</dbReference>
<keyword evidence="6 10" id="KW-1133">Transmembrane helix</keyword>
<evidence type="ECO:0000313" key="11">
    <source>
        <dbReference type="EMBL" id="OLY85118.1"/>
    </source>
</evidence>
<dbReference type="InterPro" id="IPR012571">
    <property type="entry name" value="Mdm31/Mdm32"/>
</dbReference>
<protein>
    <submittedName>
        <fullName evidence="11">Mitochondrial distribution and morphology protein 31</fullName>
    </submittedName>
</protein>
<keyword evidence="5" id="KW-0809">Transit peptide</keyword>
<keyword evidence="7" id="KW-0496">Mitochondrion</keyword>
<evidence type="ECO:0000256" key="3">
    <source>
        <dbReference type="ARBA" id="ARBA00022692"/>
    </source>
</evidence>
<evidence type="ECO:0000313" key="12">
    <source>
        <dbReference type="Proteomes" id="UP000187455"/>
    </source>
</evidence>
<keyword evidence="12" id="KW-1185">Reference proteome</keyword>
<comment type="function">
    <text evidence="9">Involved in the organization of the mitochondrial membranes and the global structure of the mitochondria. Also required for mitochondrial distribution and mobility as well as for the maintenance of mitochondrial DNA nucleoids structures.</text>
</comment>
<dbReference type="GO" id="GO:0007005">
    <property type="term" value="P:mitochondrion organization"/>
    <property type="evidence" value="ECO:0007669"/>
    <property type="project" value="InterPro"/>
</dbReference>
<proteinExistence type="inferred from homology"/>
<dbReference type="AlphaFoldDB" id="A0A1R0H7Q4"/>